<dbReference type="Pfam" id="PF18934">
    <property type="entry name" value="DUF5682"/>
    <property type="match status" value="1"/>
</dbReference>
<protein>
    <submittedName>
        <fullName evidence="2">Uncharacterized protein</fullName>
    </submittedName>
</protein>
<dbReference type="PANTHER" id="PTHR30634">
    <property type="entry name" value="OUTER MEMBRANE LOLAB LIPOPROTEIN INSERTION APPARATUS"/>
    <property type="match status" value="1"/>
</dbReference>
<evidence type="ECO:0000256" key="1">
    <source>
        <dbReference type="SAM" id="MobiDB-lite"/>
    </source>
</evidence>
<dbReference type="EMBL" id="QCYK01000002">
    <property type="protein sequence ID" value="PUZ26069.1"/>
    <property type="molecule type" value="Genomic_DNA"/>
</dbReference>
<comment type="caution">
    <text evidence="2">The sequence shown here is derived from an EMBL/GenBank/DDBJ whole genome shotgun (WGS) entry which is preliminary data.</text>
</comment>
<dbReference type="AlphaFoldDB" id="A0A2T7BIF7"/>
<organism evidence="2 3">
    <name type="scientific">Chitinophaga parva</name>
    <dbReference type="NCBI Taxonomy" id="2169414"/>
    <lineage>
        <taxon>Bacteria</taxon>
        <taxon>Pseudomonadati</taxon>
        <taxon>Bacteroidota</taxon>
        <taxon>Chitinophagia</taxon>
        <taxon>Chitinophagales</taxon>
        <taxon>Chitinophagaceae</taxon>
        <taxon>Chitinophaga</taxon>
    </lineage>
</organism>
<feature type="compositionally biased region" description="Basic and acidic residues" evidence="1">
    <location>
        <begin position="134"/>
        <end position="153"/>
    </location>
</feature>
<feature type="region of interest" description="Disordered" evidence="1">
    <location>
        <begin position="118"/>
        <end position="156"/>
    </location>
</feature>
<proteinExistence type="predicted"/>
<dbReference type="PANTHER" id="PTHR30634:SF14">
    <property type="match status" value="1"/>
</dbReference>
<name>A0A2T7BIF7_9BACT</name>
<sequence>MAIHVLGIRHHGPGSARNVRNFLEELQPDIVLVEGPPDADNILQWVGNPGLKPPVAILCFQPEQLDNSVFYPFAAFSPEWQAIRYAQEKKIPVRFMDLPMQHVFALEQQWKEKRLAEAKATETTAPPTGSITETDTRNEAGDINRAPDIRNEAGDINPALNNAASEDTGARLPSFTHDPVAHLALAAGFHDGEKWWEHMFEYRQNNEQVFEAVTEAMAALREAYPKKDPYMERLREAWMRKTIRQAEREMFTSIAVICGAWHAPALQTMPRQKEDNDLLKGLPKVKADCTWIPWTYSRLSFDSGYGAGINSPGWYHHLWQHPQDDGTRWMARVASLLREKQMDTSVAHVIEAVRLAGSLAALRGFSKVGLEELNEATLAVLCNGDTILLELIREALIVGNTIGEVPADIPKPPLQSDIEKTQKRLRLPATADFKDYTLDLRKENDLERSIFLHRLRLLDIRWGAQQEVSGKGTFKEMWRLQWEPEFSITIIEKGTWGNTVAEAAGKYLQHQAKEASSLPLVCTLLGEAMHAELPEAVQALITSINNLAAATGDVLQLMEVIPGLVNVARYGNVRKTDADMVSGITDSMITRVCISLPAASSALDEEAAQALTAQFHRLDDAIRLLQQSSTTAPWQQTLNTIARQENATPMVKGYATRLLADHQVLQGDDLLQLFYFGMSAAQTPASAAAWLEGFLKGSGTFLLLDPQLWHVVYQWVSQLPQHTFEEVLPLLRRTFSHFTPAERRKLGEKAKHTNSDAPLPAATADAAFDIARGIQGIPVVMQLLGLQNPTA</sequence>
<dbReference type="InterPro" id="IPR043737">
    <property type="entry name" value="DUF5682"/>
</dbReference>
<evidence type="ECO:0000313" key="2">
    <source>
        <dbReference type="EMBL" id="PUZ26069.1"/>
    </source>
</evidence>
<evidence type="ECO:0000313" key="3">
    <source>
        <dbReference type="Proteomes" id="UP000244450"/>
    </source>
</evidence>
<dbReference type="Proteomes" id="UP000244450">
    <property type="component" value="Unassembled WGS sequence"/>
</dbReference>
<gene>
    <name evidence="2" type="ORF">DCC81_17665</name>
</gene>
<dbReference type="InterPro" id="IPR050458">
    <property type="entry name" value="LolB"/>
</dbReference>
<accession>A0A2T7BIF7</accession>
<keyword evidence="3" id="KW-1185">Reference proteome</keyword>
<reference evidence="2 3" key="1">
    <citation type="submission" date="2018-04" db="EMBL/GenBank/DDBJ databases">
        <title>Chitinophaga fuyangensis sp. nov., isolated from soil in a chemical factory.</title>
        <authorList>
            <person name="Chen K."/>
        </authorList>
    </citation>
    <scope>NUCLEOTIDE SEQUENCE [LARGE SCALE GENOMIC DNA]</scope>
    <source>
        <strain evidence="2 3">LY-1</strain>
    </source>
</reference>
<dbReference type="OrthoDB" id="9768066at2"/>
<dbReference type="RefSeq" id="WP_108687906.1">
    <property type="nucleotide sequence ID" value="NZ_QCYK01000002.1"/>
</dbReference>